<name>A0A142DX17_9POLY</name>
<dbReference type="EMBL" id="KU596573">
    <property type="protein sequence ID" value="AMQ36138.1"/>
    <property type="molecule type" value="Genomic_DNA"/>
</dbReference>
<evidence type="ECO:0000313" key="2">
    <source>
        <dbReference type="EMBL" id="AMQ36138.1"/>
    </source>
</evidence>
<dbReference type="SUPFAM" id="SSF161240">
    <property type="entry name" value="T-antigen specific domain-like"/>
    <property type="match status" value="1"/>
</dbReference>
<evidence type="ECO:0000259" key="1">
    <source>
        <dbReference type="Pfam" id="PF02380"/>
    </source>
</evidence>
<proteinExistence type="predicted"/>
<dbReference type="InterPro" id="IPR036092">
    <property type="entry name" value="Papo_T_antigensf"/>
</dbReference>
<dbReference type="Gene3D" id="1.10.287.110">
    <property type="entry name" value="DnaJ domain"/>
    <property type="match status" value="1"/>
</dbReference>
<dbReference type="Gene3D" id="1.20.120.1860">
    <property type="entry name" value="Small t-antigen, unique domain"/>
    <property type="match status" value="1"/>
</dbReference>
<feature type="domain" description="Small/middle T-antigen" evidence="1">
    <location>
        <begin position="93"/>
        <end position="182"/>
    </location>
</feature>
<organism evidence="2 3">
    <name type="scientific">Human polyomavirus 6</name>
    <dbReference type="NCBI Taxonomy" id="746830"/>
    <lineage>
        <taxon>Viruses</taxon>
        <taxon>Monodnaviria</taxon>
        <taxon>Shotokuvirae</taxon>
        <taxon>Cossaviricota</taxon>
        <taxon>Papovaviricetes</taxon>
        <taxon>Sepolyvirales</taxon>
        <taxon>Polyomaviridae</taxon>
        <taxon>Deltapolyomavirus</taxon>
        <taxon>Deltapolyomavirus sextihominis</taxon>
    </lineage>
</organism>
<dbReference type="Pfam" id="PF02380">
    <property type="entry name" value="Papo_T_antigen"/>
    <property type="match status" value="1"/>
</dbReference>
<reference evidence="2 3" key="1">
    <citation type="journal article" date="2016" name="Clin. Infect. Dis.">
        <title>Human Polyomavirus-6 Infecting Lymph Nodes of a Patient With an Angiolymphoid Hyperplasia With Eosinophilia or Kimura Disease.</title>
        <authorList>
            <person name="Rascovan N."/>
            <person name="Bouchard S.M."/>
            <person name="Grob J.J."/>
            <person name="Collet-Villette A.M."/>
            <person name="Gaudy-Marqueste C."/>
            <person name="Penicaud M."/>
            <person name="Lepidi H."/>
            <person name="Raoult D."/>
            <person name="Desnues C."/>
        </authorList>
    </citation>
    <scope>NUCLEOTIDE SEQUENCE [LARGE SCALE GENOMIC DNA]</scope>
    <source>
        <strain evidence="2">HPyV6-LN1</strain>
    </source>
</reference>
<accession>A0A142DX17</accession>
<dbReference type="SUPFAM" id="SSF46565">
    <property type="entry name" value="Chaperone J-domain"/>
    <property type="match status" value="1"/>
</dbReference>
<sequence>MDRLLAREEVRELMDLIGLSMACWGNLPLMQQKIRLACKKYHPDKGGDPEKMQRLNVLKEKLNATLRDQMSSSPTWCFSSEVSDDWGIPLTVGEFLGPEFHKRKVWDFRLCVQQGISSCKCLHCLLKKEHKKQVEINLGKPTIWGKCWCYKCYCLWFGLPVEADSFMWWTHIIYQSPLDWLGITEKLIWW</sequence>
<gene>
    <name evidence="2" type="primary">gp5</name>
    <name evidence="2" type="ORF">HPyV6gp5</name>
</gene>
<dbReference type="InterPro" id="IPR003354">
    <property type="entry name" value="Papo_T_antigen"/>
</dbReference>
<dbReference type="Proteomes" id="UP000124041">
    <property type="component" value="Genome"/>
</dbReference>
<protein>
    <submittedName>
        <fullName evidence="2">Small T antigen</fullName>
    </submittedName>
</protein>
<dbReference type="InterPro" id="IPR036869">
    <property type="entry name" value="J_dom_sf"/>
</dbReference>
<evidence type="ECO:0000313" key="3">
    <source>
        <dbReference type="Proteomes" id="UP000124041"/>
    </source>
</evidence>